<dbReference type="SUPFAM" id="SSF54160">
    <property type="entry name" value="Chromo domain-like"/>
    <property type="match status" value="1"/>
</dbReference>
<accession>A0ABN9LHF1</accession>
<feature type="compositionally biased region" description="Basic and acidic residues" evidence="3">
    <location>
        <begin position="198"/>
        <end position="208"/>
    </location>
</feature>
<dbReference type="CDD" id="cd18666">
    <property type="entry name" value="CD1_tandem_CHD1-2_like"/>
    <property type="match status" value="1"/>
</dbReference>
<dbReference type="SMART" id="SM00298">
    <property type="entry name" value="CHROMO"/>
    <property type="match status" value="1"/>
</dbReference>
<feature type="compositionally biased region" description="Basic and acidic residues" evidence="3">
    <location>
        <begin position="61"/>
        <end position="78"/>
    </location>
</feature>
<feature type="compositionally biased region" description="Low complexity" evidence="3">
    <location>
        <begin position="110"/>
        <end position="128"/>
    </location>
</feature>
<feature type="compositionally biased region" description="Low complexity" evidence="3">
    <location>
        <begin position="27"/>
        <end position="57"/>
    </location>
</feature>
<sequence>MNGQSDDESNSSGNSSRSDDESGSGSGSSSGSSSDGSSSQSGSSDSDSGSDSGSQSESESDTSKEKKAVQSKPPRMDGAEDSSSSDNDSDEDSSSDHKKKKPKDEDWQMSSSGSDSDSSSASSSSDSDTGGDRQKSSSRDSESDYDPSHKVKNKKSQNRSKAKNGKKITAQQKMGADSSDEDFDKRGSRRQATVNVSYKEHEEMKTDSDDLLEVCGEDVPQPEEDEFETIERVMDSRLGRKGVTGGTTTIYAIEADGDPNGNFDKANEAGETQYLIKWKGWSHIHNTWETEETLKQQNVKGMKKLDNYKKKEQEKKRW</sequence>
<evidence type="ECO:0000256" key="1">
    <source>
        <dbReference type="ARBA" id="ARBA00004123"/>
    </source>
</evidence>
<feature type="compositionally biased region" description="Basic residues" evidence="3">
    <location>
        <begin position="150"/>
        <end position="166"/>
    </location>
</feature>
<feature type="compositionally biased region" description="Basic and acidic residues" evidence="3">
    <location>
        <begin position="130"/>
        <end position="149"/>
    </location>
</feature>
<dbReference type="PROSITE" id="PS00598">
    <property type="entry name" value="CHROMO_1"/>
    <property type="match status" value="1"/>
</dbReference>
<dbReference type="InterPro" id="IPR023779">
    <property type="entry name" value="Chromodomain_CS"/>
</dbReference>
<dbReference type="InterPro" id="IPR023780">
    <property type="entry name" value="Chromo_domain"/>
</dbReference>
<dbReference type="Pfam" id="PF00385">
    <property type="entry name" value="Chromo"/>
    <property type="match status" value="1"/>
</dbReference>
<evidence type="ECO:0000313" key="6">
    <source>
        <dbReference type="Proteomes" id="UP001176940"/>
    </source>
</evidence>
<evidence type="ECO:0000259" key="4">
    <source>
        <dbReference type="PROSITE" id="PS50013"/>
    </source>
</evidence>
<evidence type="ECO:0000313" key="5">
    <source>
        <dbReference type="EMBL" id="CAJ0941552.1"/>
    </source>
</evidence>
<dbReference type="InterPro" id="IPR000953">
    <property type="entry name" value="Chromo/chromo_shadow_dom"/>
</dbReference>
<feature type="region of interest" description="Disordered" evidence="3">
    <location>
        <begin position="1"/>
        <end position="210"/>
    </location>
</feature>
<protein>
    <recommendedName>
        <fullName evidence="4">Chromo domain-containing protein</fullName>
    </recommendedName>
</protein>
<dbReference type="EMBL" id="CAUEEQ010019066">
    <property type="protein sequence ID" value="CAJ0941552.1"/>
    <property type="molecule type" value="Genomic_DNA"/>
</dbReference>
<name>A0ABN9LHF1_9NEOB</name>
<keyword evidence="2" id="KW-0539">Nucleus</keyword>
<keyword evidence="6" id="KW-1185">Reference proteome</keyword>
<comment type="caution">
    <text evidence="5">The sequence shown here is derived from an EMBL/GenBank/DDBJ whole genome shotgun (WGS) entry which is preliminary data.</text>
</comment>
<evidence type="ECO:0000256" key="3">
    <source>
        <dbReference type="SAM" id="MobiDB-lite"/>
    </source>
</evidence>
<gene>
    <name evidence="5" type="ORF">RIMI_LOCUS9272603</name>
</gene>
<dbReference type="Gene3D" id="2.40.50.40">
    <property type="match status" value="1"/>
</dbReference>
<organism evidence="5 6">
    <name type="scientific">Ranitomeya imitator</name>
    <name type="common">mimic poison frog</name>
    <dbReference type="NCBI Taxonomy" id="111125"/>
    <lineage>
        <taxon>Eukaryota</taxon>
        <taxon>Metazoa</taxon>
        <taxon>Chordata</taxon>
        <taxon>Craniata</taxon>
        <taxon>Vertebrata</taxon>
        <taxon>Euteleostomi</taxon>
        <taxon>Amphibia</taxon>
        <taxon>Batrachia</taxon>
        <taxon>Anura</taxon>
        <taxon>Neobatrachia</taxon>
        <taxon>Hyloidea</taxon>
        <taxon>Dendrobatidae</taxon>
        <taxon>Dendrobatinae</taxon>
        <taxon>Ranitomeya</taxon>
    </lineage>
</organism>
<comment type="subcellular location">
    <subcellularLocation>
        <location evidence="1">Nucleus</location>
    </subcellularLocation>
</comment>
<dbReference type="Proteomes" id="UP001176940">
    <property type="component" value="Unassembled WGS sequence"/>
</dbReference>
<proteinExistence type="predicted"/>
<dbReference type="InterPro" id="IPR016197">
    <property type="entry name" value="Chromo-like_dom_sf"/>
</dbReference>
<dbReference type="PROSITE" id="PS50013">
    <property type="entry name" value="CHROMO_2"/>
    <property type="match status" value="1"/>
</dbReference>
<evidence type="ECO:0000256" key="2">
    <source>
        <dbReference type="ARBA" id="ARBA00023242"/>
    </source>
</evidence>
<feature type="domain" description="Chromo" evidence="4">
    <location>
        <begin position="228"/>
        <end position="318"/>
    </location>
</feature>
<reference evidence="5" key="1">
    <citation type="submission" date="2023-07" db="EMBL/GenBank/DDBJ databases">
        <authorList>
            <person name="Stuckert A."/>
        </authorList>
    </citation>
    <scope>NUCLEOTIDE SEQUENCE</scope>
</reference>